<dbReference type="RefSeq" id="WP_307634610.1">
    <property type="nucleotide sequence ID" value="NZ_JAUSQL010000001.1"/>
</dbReference>
<dbReference type="InterPro" id="IPR035390">
    <property type="entry name" value="Thiol_cytolys_C"/>
</dbReference>
<comment type="similarity">
    <text evidence="3">Belongs to the cholesterol-dependent cytolysin family.</text>
</comment>
<keyword evidence="8" id="KW-0354">Hemolysis</keyword>
<dbReference type="Gene3D" id="2.60.40.1430">
    <property type="entry name" value="Perfringolysin, domain 4"/>
    <property type="match status" value="1"/>
</dbReference>
<evidence type="ECO:0000256" key="1">
    <source>
        <dbReference type="ARBA" id="ARBA00004301"/>
    </source>
</evidence>
<keyword evidence="11" id="KW-0843">Virulence</keyword>
<evidence type="ECO:0000256" key="7">
    <source>
        <dbReference type="ARBA" id="ARBA00022692"/>
    </source>
</evidence>
<comment type="subcellular location">
    <subcellularLocation>
        <location evidence="1">Host membrane</location>
        <topology evidence="1">Multi-pass membrane protein</topology>
    </subcellularLocation>
    <subcellularLocation>
        <location evidence="2">Secreted</location>
    </subcellularLocation>
</comment>
<evidence type="ECO:0000256" key="12">
    <source>
        <dbReference type="ARBA" id="ARBA00023121"/>
    </source>
</evidence>
<evidence type="ECO:0000256" key="6">
    <source>
        <dbReference type="ARBA" id="ARBA00022656"/>
    </source>
</evidence>
<keyword evidence="7" id="KW-0812">Transmembrane</keyword>
<dbReference type="Gene3D" id="3.40.30.40">
    <property type="entry name" value="Perfringolysin"/>
    <property type="match status" value="1"/>
</dbReference>
<comment type="caution">
    <text evidence="16">The sequence shown here is derived from an EMBL/GenBank/DDBJ whole genome shotgun (WGS) entry which is preliminary data.</text>
</comment>
<evidence type="ECO:0000256" key="10">
    <source>
        <dbReference type="ARBA" id="ARBA00022870"/>
    </source>
</evidence>
<feature type="domain" description="Thiol-activated cytolysin C-terminal" evidence="15">
    <location>
        <begin position="414"/>
        <end position="514"/>
    </location>
</feature>
<evidence type="ECO:0000313" key="16">
    <source>
        <dbReference type="EMBL" id="MDP9832110.1"/>
    </source>
</evidence>
<keyword evidence="17" id="KW-1185">Reference proteome</keyword>
<evidence type="ECO:0000256" key="8">
    <source>
        <dbReference type="ARBA" id="ARBA00022735"/>
    </source>
</evidence>
<dbReference type="Pfam" id="PF01289">
    <property type="entry name" value="Thiol_cytolysin"/>
    <property type="match status" value="1"/>
</dbReference>
<evidence type="ECO:0000256" key="13">
    <source>
        <dbReference type="ARBA" id="ARBA00023136"/>
    </source>
</evidence>
<keyword evidence="6" id="KW-0800">Toxin</keyword>
<feature type="signal peptide" evidence="14">
    <location>
        <begin position="1"/>
        <end position="25"/>
    </location>
</feature>
<feature type="chain" id="PRO_5045605929" evidence="14">
    <location>
        <begin position="26"/>
        <end position="522"/>
    </location>
</feature>
<dbReference type="Pfam" id="PF17440">
    <property type="entry name" value="Thiol_cytolys_C"/>
    <property type="match status" value="1"/>
</dbReference>
<evidence type="ECO:0000259" key="15">
    <source>
        <dbReference type="Pfam" id="PF17440"/>
    </source>
</evidence>
<dbReference type="InterPro" id="IPR036359">
    <property type="entry name" value="Thiol_cytolysin_sf"/>
</dbReference>
<dbReference type="InterPro" id="IPR038700">
    <property type="entry name" value="Thiol_cytolys_C_sf"/>
</dbReference>
<sequence>MRKVIAASAVTTIVFASMLPTASFAATLPPDAAPEVSVSEKATADQSSNGVGVDRFLRGLTYDPVGVLAVKGEAIENVPVTRDELKDGTYTVYKHEKKSFNNLQADISAFEANNANVYPGALVLANQNLSKGSPVPFGVDRAPQTISVDLPGLTKGSNHTTIDKPTKSTVSAGINNLLDGWIDRNEKYPAHAAKMSYDESMVTSAQQLEAKFGLGFEKVSNKLNVNFDAINKNESQVAIASFKQIYYTVSADTPTNPHSVFGPSVTADELRERGVNEKNPLGYISSVNYGRQIFVKLETTSKSTDVKAAFSGVFKASFGDVKTDVETKYANILNSTRATVYVVGGSATKGVEVLTGKIDDLKRIIKEESTFSTKVPAVPISYVVNFLKDNQQAAVRSSGDYIETTATTHTSGEVTLRHEGGYVAKFDLSWDEVSFDENGVEKLTPKKWSGNWVGRTRGFRETIQLPANARNIRIIAGEGTGLAWDPWWTVIDKKDLPLVAHREIVLRGTTLNPWADNEVKEA</sequence>
<evidence type="ECO:0000256" key="3">
    <source>
        <dbReference type="ARBA" id="ARBA00008503"/>
    </source>
</evidence>
<keyword evidence="9" id="KW-0204">Cytolysis</keyword>
<dbReference type="Gene3D" id="3.30.1040.20">
    <property type="match status" value="1"/>
</dbReference>
<proteinExistence type="inferred from homology"/>
<dbReference type="SUPFAM" id="SSF56978">
    <property type="entry name" value="Perfringolysin"/>
    <property type="match status" value="1"/>
</dbReference>
<keyword evidence="13" id="KW-0472">Membrane</keyword>
<keyword evidence="5" id="KW-0964">Secreted</keyword>
<dbReference type="EMBL" id="JAUSQL010000001">
    <property type="protein sequence ID" value="MDP9832110.1"/>
    <property type="molecule type" value="Genomic_DNA"/>
</dbReference>
<keyword evidence="12" id="KW-0446">Lipid-binding</keyword>
<keyword evidence="10" id="KW-1043">Host membrane</keyword>
<evidence type="ECO:0000256" key="14">
    <source>
        <dbReference type="SAM" id="SignalP"/>
    </source>
</evidence>
<dbReference type="Gene3D" id="3.90.840.10">
    <property type="entry name" value="Thiol-activated cytolysin superfamily/Thiol-activated cytolysin, alpha-beta domain"/>
    <property type="match status" value="1"/>
</dbReference>
<accession>A0ABT9PIX3</accession>
<evidence type="ECO:0000256" key="4">
    <source>
        <dbReference type="ARBA" id="ARBA00022452"/>
    </source>
</evidence>
<name>A0ABT9PIX3_9ACTO</name>
<keyword evidence="4" id="KW-1134">Transmembrane beta strand</keyword>
<evidence type="ECO:0000313" key="17">
    <source>
        <dbReference type="Proteomes" id="UP001230145"/>
    </source>
</evidence>
<protein>
    <submittedName>
        <fullName evidence="16">Thiol-activated cytolysin</fullName>
    </submittedName>
</protein>
<reference evidence="16 17" key="1">
    <citation type="submission" date="2023-07" db="EMBL/GenBank/DDBJ databases">
        <title>Sequencing the genomes of 1000 actinobacteria strains.</title>
        <authorList>
            <person name="Klenk H.-P."/>
        </authorList>
    </citation>
    <scope>NUCLEOTIDE SEQUENCE [LARGE SCALE GENOMIC DNA]</scope>
    <source>
        <strain evidence="16 17">DSM 19515</strain>
    </source>
</reference>
<dbReference type="InterPro" id="IPR036363">
    <property type="entry name" value="Thiol_cytolysin_ab_sf"/>
</dbReference>
<evidence type="ECO:0000256" key="2">
    <source>
        <dbReference type="ARBA" id="ARBA00004613"/>
    </source>
</evidence>
<gene>
    <name evidence="16" type="ORF">J2S45_000789</name>
</gene>
<evidence type="ECO:0000256" key="5">
    <source>
        <dbReference type="ARBA" id="ARBA00022525"/>
    </source>
</evidence>
<dbReference type="Proteomes" id="UP001230145">
    <property type="component" value="Unassembled WGS sequence"/>
</dbReference>
<evidence type="ECO:0000256" key="11">
    <source>
        <dbReference type="ARBA" id="ARBA00023026"/>
    </source>
</evidence>
<keyword evidence="14" id="KW-0732">Signal</keyword>
<dbReference type="InterPro" id="IPR001869">
    <property type="entry name" value="Thiol_cytolysin"/>
</dbReference>
<organism evidence="16 17">
    <name type="scientific">Trueperella abortisuis</name>
    <dbReference type="NCBI Taxonomy" id="445930"/>
    <lineage>
        <taxon>Bacteria</taxon>
        <taxon>Bacillati</taxon>
        <taxon>Actinomycetota</taxon>
        <taxon>Actinomycetes</taxon>
        <taxon>Actinomycetales</taxon>
        <taxon>Actinomycetaceae</taxon>
        <taxon>Trueperella</taxon>
    </lineage>
</organism>
<evidence type="ECO:0000256" key="9">
    <source>
        <dbReference type="ARBA" id="ARBA00022852"/>
    </source>
</evidence>
<dbReference type="PRINTS" id="PR01400">
    <property type="entry name" value="TACYTOLYSIN"/>
</dbReference>